<comment type="caution">
    <text evidence="1">The sequence shown here is derived from an EMBL/GenBank/DDBJ whole genome shotgun (WGS) entry which is preliminary data.</text>
</comment>
<dbReference type="EMBL" id="ASPP01007123">
    <property type="protein sequence ID" value="ETO27650.1"/>
    <property type="molecule type" value="Genomic_DNA"/>
</dbReference>
<accession>X6NN04</accession>
<evidence type="ECO:0000313" key="2">
    <source>
        <dbReference type="Proteomes" id="UP000023152"/>
    </source>
</evidence>
<keyword evidence="2" id="KW-1185">Reference proteome</keyword>
<protein>
    <recommendedName>
        <fullName evidence="3">Pentatricopeptide repeat-containing protein</fullName>
    </recommendedName>
</protein>
<dbReference type="Gene3D" id="1.25.40.10">
    <property type="entry name" value="Tetratricopeptide repeat domain"/>
    <property type="match status" value="1"/>
</dbReference>
<dbReference type="AlphaFoldDB" id="X6NN04"/>
<reference evidence="1 2" key="1">
    <citation type="journal article" date="2013" name="Curr. Biol.">
        <title>The Genome of the Foraminiferan Reticulomyxa filosa.</title>
        <authorList>
            <person name="Glockner G."/>
            <person name="Hulsmann N."/>
            <person name="Schleicher M."/>
            <person name="Noegel A.A."/>
            <person name="Eichinger L."/>
            <person name="Gallinger C."/>
            <person name="Pawlowski J."/>
            <person name="Sierra R."/>
            <person name="Euteneuer U."/>
            <person name="Pillet L."/>
            <person name="Moustafa A."/>
            <person name="Platzer M."/>
            <person name="Groth M."/>
            <person name="Szafranski K."/>
            <person name="Schliwa M."/>
        </authorList>
    </citation>
    <scope>NUCLEOTIDE SEQUENCE [LARGE SCALE GENOMIC DNA]</scope>
</reference>
<dbReference type="InterPro" id="IPR011990">
    <property type="entry name" value="TPR-like_helical_dom_sf"/>
</dbReference>
<name>X6NN04_RETFI</name>
<sequence>MTDGMVFADNIWVQWLEKFAKNGQIESCLLLLNKISRMDNGSKLKASHFNSILTAYGIRGDLDGLRSTLQYMNQMSTQPTALGNPNPLSPNAATYWSYIRSLLQMKRKLGTLIRNGEAFEENMEKKQALQRELDQIMSEMSSREFSLSWKLYTYLLEDMLCEGELTWDQIQTFIASVVAARKVFPRQPLTDAVVSAAIQLGELENGLLFIKDAFGNFKKKYVYIYIYIYFFF</sequence>
<gene>
    <name evidence="1" type="ORF">RFI_09480</name>
</gene>
<evidence type="ECO:0008006" key="3">
    <source>
        <dbReference type="Google" id="ProtNLM"/>
    </source>
</evidence>
<organism evidence="1 2">
    <name type="scientific">Reticulomyxa filosa</name>
    <dbReference type="NCBI Taxonomy" id="46433"/>
    <lineage>
        <taxon>Eukaryota</taxon>
        <taxon>Sar</taxon>
        <taxon>Rhizaria</taxon>
        <taxon>Retaria</taxon>
        <taxon>Foraminifera</taxon>
        <taxon>Monothalamids</taxon>
        <taxon>Reticulomyxidae</taxon>
        <taxon>Reticulomyxa</taxon>
    </lineage>
</organism>
<dbReference type="Proteomes" id="UP000023152">
    <property type="component" value="Unassembled WGS sequence"/>
</dbReference>
<proteinExistence type="predicted"/>
<evidence type="ECO:0000313" key="1">
    <source>
        <dbReference type="EMBL" id="ETO27650.1"/>
    </source>
</evidence>